<evidence type="ECO:0000313" key="3">
    <source>
        <dbReference type="Proteomes" id="UP000436655"/>
    </source>
</evidence>
<dbReference type="RefSeq" id="WP_153494275.1">
    <property type="nucleotide sequence ID" value="NZ_VDFN01000004.1"/>
</dbReference>
<proteinExistence type="predicted"/>
<organism evidence="2 3">
    <name type="scientific">Companilactobacillus mishanensis</name>
    <dbReference type="NCBI Taxonomy" id="2486008"/>
    <lineage>
        <taxon>Bacteria</taxon>
        <taxon>Bacillati</taxon>
        <taxon>Bacillota</taxon>
        <taxon>Bacilli</taxon>
        <taxon>Lactobacillales</taxon>
        <taxon>Lactobacillaceae</taxon>
        <taxon>Companilactobacillus</taxon>
    </lineage>
</organism>
<feature type="transmembrane region" description="Helical" evidence="1">
    <location>
        <begin position="56"/>
        <end position="72"/>
    </location>
</feature>
<dbReference type="Proteomes" id="UP000436655">
    <property type="component" value="Unassembled WGS sequence"/>
</dbReference>
<keyword evidence="1" id="KW-1133">Transmembrane helix</keyword>
<dbReference type="InterPro" id="IPR009732">
    <property type="entry name" value="DUF1304"/>
</dbReference>
<gene>
    <name evidence="2" type="ORF">FHL03_06520</name>
</gene>
<evidence type="ECO:0000313" key="2">
    <source>
        <dbReference type="EMBL" id="MQS45135.1"/>
    </source>
</evidence>
<accession>A0ABW9P790</accession>
<dbReference type="EMBL" id="VDFN01000004">
    <property type="protein sequence ID" value="MQS45135.1"/>
    <property type="molecule type" value="Genomic_DNA"/>
</dbReference>
<name>A0ABW9P790_9LACO</name>
<sequence>MDLVALFIVALIAIEHVGIGAFEIFGNTQEQAKAFDMPEDFVSQKNAKTALANQGIYNAMLGILTLVFILIFPIGILRVILTLMMLFIVIVAIFGGFTVTKKILLMQGLPALIGLILVFFFYR</sequence>
<feature type="transmembrane region" description="Helical" evidence="1">
    <location>
        <begin position="79"/>
        <end position="97"/>
    </location>
</feature>
<keyword evidence="1" id="KW-0812">Transmembrane</keyword>
<dbReference type="PANTHER" id="PTHR38446">
    <property type="entry name" value="BLL0914 PROTEIN"/>
    <property type="match status" value="1"/>
</dbReference>
<dbReference type="Pfam" id="PF06993">
    <property type="entry name" value="DUF1304"/>
    <property type="match status" value="1"/>
</dbReference>
<keyword evidence="3" id="KW-1185">Reference proteome</keyword>
<keyword evidence="1" id="KW-0472">Membrane</keyword>
<dbReference type="PANTHER" id="PTHR38446:SF1">
    <property type="entry name" value="BLL0914 PROTEIN"/>
    <property type="match status" value="1"/>
</dbReference>
<reference evidence="2 3" key="1">
    <citation type="journal article" date="2019" name="Syst. Appl. Microbiol.">
        <title>Polyphasic characterization of two novel Lactobacillus spp. isolated from blown salami packages: Description of Lactobacillus halodurans sp. nov. and Lactobacillus salsicarnum sp. nov.</title>
        <authorList>
            <person name="Schuster J.A."/>
            <person name="Klingl A."/>
            <person name="Vogel R.F."/>
            <person name="Ehrmann M.A."/>
        </authorList>
    </citation>
    <scope>NUCLEOTIDE SEQUENCE [LARGE SCALE GENOMIC DNA]</scope>
    <source>
        <strain evidence="2 3">TMW 1.2098</strain>
    </source>
</reference>
<evidence type="ECO:0000256" key="1">
    <source>
        <dbReference type="SAM" id="Phobius"/>
    </source>
</evidence>
<protein>
    <submittedName>
        <fullName evidence="2">DUF1304 domain-containing protein</fullName>
    </submittedName>
</protein>
<feature type="transmembrane region" description="Helical" evidence="1">
    <location>
        <begin position="103"/>
        <end position="122"/>
    </location>
</feature>
<comment type="caution">
    <text evidence="2">The sequence shown here is derived from an EMBL/GenBank/DDBJ whole genome shotgun (WGS) entry which is preliminary data.</text>
</comment>